<feature type="signal peptide" evidence="1">
    <location>
        <begin position="1"/>
        <end position="28"/>
    </location>
</feature>
<dbReference type="OrthoDB" id="2654780at2"/>
<dbReference type="EMBL" id="CP035485">
    <property type="protein sequence ID" value="QDI90898.1"/>
    <property type="molecule type" value="Genomic_DNA"/>
</dbReference>
<accession>A0A514LGC3</accession>
<dbReference type="AlphaFoldDB" id="A0A514LGC3"/>
<evidence type="ECO:0000313" key="2">
    <source>
        <dbReference type="EMBL" id="QDI90898.1"/>
    </source>
</evidence>
<reference evidence="3" key="1">
    <citation type="submission" date="2019-01" db="EMBL/GenBank/DDBJ databases">
        <title>Genomic analysis of Salicibibacter sp. NKC3-5.</title>
        <authorList>
            <person name="Oh Y.J."/>
        </authorList>
    </citation>
    <scope>NUCLEOTIDE SEQUENCE [LARGE SCALE GENOMIC DNA]</scope>
    <source>
        <strain evidence="3">NKC3-5</strain>
    </source>
</reference>
<keyword evidence="1" id="KW-0732">Signal</keyword>
<organism evidence="2 3">
    <name type="scientific">Salicibibacter halophilus</name>
    <dbReference type="NCBI Taxonomy" id="2502791"/>
    <lineage>
        <taxon>Bacteria</taxon>
        <taxon>Bacillati</taxon>
        <taxon>Bacillota</taxon>
        <taxon>Bacilli</taxon>
        <taxon>Bacillales</taxon>
        <taxon>Bacillaceae</taxon>
        <taxon>Salicibibacter</taxon>
    </lineage>
</organism>
<evidence type="ECO:0000256" key="1">
    <source>
        <dbReference type="SAM" id="SignalP"/>
    </source>
</evidence>
<keyword evidence="3" id="KW-1185">Reference proteome</keyword>
<evidence type="ECO:0000313" key="3">
    <source>
        <dbReference type="Proteomes" id="UP000319756"/>
    </source>
</evidence>
<dbReference type="Proteomes" id="UP000319756">
    <property type="component" value="Chromosome"/>
</dbReference>
<name>A0A514LGC3_9BACI</name>
<dbReference type="KEGG" id="sale:EPH95_06655"/>
<proteinExistence type="predicted"/>
<sequence length="128" mass="13953">MYKKVLPALMLAIVFVMASFGFSSTASAHIDPPFSSEFDFTTGDGVWDGTIQNSNTFNATINVDVPGDATNLQARLCSSNGNCTEYKGFDEYVGDHNYFYYLAPGTYYGDIVSTSGSEVSGTVTYNKW</sequence>
<feature type="chain" id="PRO_5022236792" evidence="1">
    <location>
        <begin position="29"/>
        <end position="128"/>
    </location>
</feature>
<dbReference type="RefSeq" id="WP_142088440.1">
    <property type="nucleotide sequence ID" value="NZ_CP035485.1"/>
</dbReference>
<protein>
    <submittedName>
        <fullName evidence="2">Uncharacterized protein</fullName>
    </submittedName>
</protein>
<gene>
    <name evidence="2" type="ORF">EPH95_06655</name>
</gene>